<evidence type="ECO:0000313" key="7">
    <source>
        <dbReference type="Proteomes" id="UP000221165"/>
    </source>
</evidence>
<dbReference type="AlphaFoldDB" id="A0A2C6L780"/>
<name>A0A2C6L780_9APIC</name>
<dbReference type="GO" id="GO:0003735">
    <property type="term" value="F:structural constituent of ribosome"/>
    <property type="evidence" value="ECO:0007669"/>
    <property type="project" value="UniProtKB-UniRule"/>
</dbReference>
<evidence type="ECO:0000256" key="1">
    <source>
        <dbReference type="ARBA" id="ARBA00022490"/>
    </source>
</evidence>
<dbReference type="InterPro" id="IPR001593">
    <property type="entry name" value="Ribosomal_eS1"/>
</dbReference>
<dbReference type="HAMAP" id="MF_03122">
    <property type="entry name" value="Ribosomal_eS1_euk"/>
    <property type="match status" value="1"/>
</dbReference>
<accession>A0A2C6L780</accession>
<protein>
    <recommendedName>
        <fullName evidence="4">Small ribosomal subunit protein eS1</fullName>
    </recommendedName>
</protein>
<keyword evidence="7" id="KW-1185">Reference proteome</keyword>
<evidence type="ECO:0000256" key="5">
    <source>
        <dbReference type="SAM" id="MobiDB-lite"/>
    </source>
</evidence>
<dbReference type="Pfam" id="PF01015">
    <property type="entry name" value="Ribosomal_S3Ae"/>
    <property type="match status" value="1"/>
</dbReference>
<dbReference type="GO" id="GO:0022627">
    <property type="term" value="C:cytosolic small ribosomal subunit"/>
    <property type="evidence" value="ECO:0007669"/>
    <property type="project" value="UniProtKB-UniRule"/>
</dbReference>
<comment type="subunit">
    <text evidence="4">Component of the small ribosomal subunit. Mature ribosomes consist of a small (40S) and a large (60S) subunit. The 40S subunit contains about 33 different proteins and 1 molecule of RNA (18S). The 60S subunit contains about 49 different proteins and 3 molecules of RNA (25S, 5.8S and 5S).</text>
</comment>
<dbReference type="PANTHER" id="PTHR11830">
    <property type="entry name" value="40S RIBOSOMAL PROTEIN S3A"/>
    <property type="match status" value="1"/>
</dbReference>
<keyword evidence="3 4" id="KW-0687">Ribonucleoprotein</keyword>
<proteinExistence type="inferred from homology"/>
<dbReference type="EMBL" id="MIGC01000938">
    <property type="protein sequence ID" value="PHJ23899.1"/>
    <property type="molecule type" value="Genomic_DNA"/>
</dbReference>
<dbReference type="OrthoDB" id="9834376at2759"/>
<feature type="compositionally biased region" description="Polar residues" evidence="5">
    <location>
        <begin position="347"/>
        <end position="358"/>
    </location>
</feature>
<organism evidence="6 7">
    <name type="scientific">Cystoisospora suis</name>
    <dbReference type="NCBI Taxonomy" id="483139"/>
    <lineage>
        <taxon>Eukaryota</taxon>
        <taxon>Sar</taxon>
        <taxon>Alveolata</taxon>
        <taxon>Apicomplexa</taxon>
        <taxon>Conoidasida</taxon>
        <taxon>Coccidia</taxon>
        <taxon>Eucoccidiorida</taxon>
        <taxon>Eimeriorina</taxon>
        <taxon>Sarcocystidae</taxon>
        <taxon>Cystoisospora</taxon>
    </lineage>
</organism>
<comment type="subcellular location">
    <subcellularLocation>
        <location evidence="4">Cytoplasm</location>
    </subcellularLocation>
</comment>
<dbReference type="GO" id="GO:0006412">
    <property type="term" value="P:translation"/>
    <property type="evidence" value="ECO:0007669"/>
    <property type="project" value="UniProtKB-UniRule"/>
</dbReference>
<keyword evidence="1 4" id="KW-0963">Cytoplasm</keyword>
<dbReference type="VEuPathDB" id="ToxoDB:CSUI_002243"/>
<dbReference type="GeneID" id="94425656"/>
<dbReference type="Proteomes" id="UP000221165">
    <property type="component" value="Unassembled WGS sequence"/>
</dbReference>
<dbReference type="SMART" id="SM01397">
    <property type="entry name" value="Ribosomal_S3Ae"/>
    <property type="match status" value="1"/>
</dbReference>
<reference evidence="6 7" key="1">
    <citation type="journal article" date="2017" name="Int. J. Parasitol.">
        <title>The genome of the protozoan parasite Cystoisospora suis and a reverse vaccinology approach to identify vaccine candidates.</title>
        <authorList>
            <person name="Palmieri N."/>
            <person name="Shrestha A."/>
            <person name="Ruttkowski B."/>
            <person name="Beck T."/>
            <person name="Vogl C."/>
            <person name="Tomley F."/>
            <person name="Blake D.P."/>
            <person name="Joachim A."/>
        </authorList>
    </citation>
    <scope>NUCLEOTIDE SEQUENCE [LARGE SCALE GENOMIC DNA]</scope>
    <source>
        <strain evidence="6 7">Wien I</strain>
    </source>
</reference>
<evidence type="ECO:0000313" key="6">
    <source>
        <dbReference type="EMBL" id="PHJ23899.1"/>
    </source>
</evidence>
<feature type="region of interest" description="Disordered" evidence="5">
    <location>
        <begin position="336"/>
        <end position="358"/>
    </location>
</feature>
<sequence>MTECSCLKWSWCCRTVYYVPNPGPTRATNPCSRTPRLHPCVNAAPHEVLFNVRRRALRIRWPKYFSLRGLRRKVPAGCEWRTSGIVSLCQSRGSLHVYKMAIGKNKRMSKGKKGGKKKIGDPFLKKEWYDLKAPTLFNTRNFGKTLVTKSAGTKLAVDGLRGRIYEVNLADLNNDEDQSFRKIKLCCEDIQGRNCLTDFHGMDMTRDKLCSLVRKWHSLIEAFVDVTTLDGYTLRMFCIAFTKRRPDQVKSTCYAQSSQIRAIRKKMMAIMSAEASKCQLRDLVKKFIPESIGKDIENACKGIFPLQHVFIRKVKMLKKPKFDLTKLMELHGESEDVGRKVQAESGEAQNTLTAETKA</sequence>
<evidence type="ECO:0000256" key="3">
    <source>
        <dbReference type="ARBA" id="ARBA00023274"/>
    </source>
</evidence>
<evidence type="ECO:0000256" key="4">
    <source>
        <dbReference type="HAMAP-Rule" id="MF_03122"/>
    </source>
</evidence>
<dbReference type="InterPro" id="IPR027500">
    <property type="entry name" value="Ribosomal_eS1_euk"/>
</dbReference>
<gene>
    <name evidence="6" type="ORF">CSUI_002243</name>
</gene>
<comment type="caution">
    <text evidence="6">The sequence shown here is derived from an EMBL/GenBank/DDBJ whole genome shotgun (WGS) entry which is preliminary data.</text>
</comment>
<evidence type="ECO:0000256" key="2">
    <source>
        <dbReference type="ARBA" id="ARBA00022980"/>
    </source>
</evidence>
<dbReference type="RefSeq" id="XP_067925573.1">
    <property type="nucleotide sequence ID" value="XM_068062445.1"/>
</dbReference>
<keyword evidence="2 4" id="KW-0689">Ribosomal protein</keyword>
<feature type="initiator methionine" description="Removed" evidence="4">
    <location>
        <position position="100"/>
    </location>
</feature>
<comment type="similarity">
    <text evidence="4">Belongs to the eukaryotic ribosomal protein eS1 family.</text>
</comment>